<sequence>MSQIFFDGITVALEEVQDNPARYARRLERAKVSPGYDVCRCTTGLGSNPLRLVVRRYGALFHLARWPEKVRDTTPSHAPSTQQRRARIARTLIRWTRSGKRPLA</sequence>
<comment type="caution">
    <text evidence="1">The sequence shown here is derived from an EMBL/GenBank/DDBJ whole genome shotgun (WGS) entry which is preliminary data.</text>
</comment>
<name>A0A158KLC9_9BURK</name>
<reference evidence="1" key="1">
    <citation type="submission" date="2016-01" db="EMBL/GenBank/DDBJ databases">
        <authorList>
            <person name="Peeters C."/>
        </authorList>
    </citation>
    <scope>NUCLEOTIDE SEQUENCE [LARGE SCALE GENOMIC DNA]</scope>
    <source>
        <strain evidence="1">LMG 29317</strain>
    </source>
</reference>
<organism evidence="1 2">
    <name type="scientific">Caballeronia arvi</name>
    <dbReference type="NCBI Taxonomy" id="1777135"/>
    <lineage>
        <taxon>Bacteria</taxon>
        <taxon>Pseudomonadati</taxon>
        <taxon>Pseudomonadota</taxon>
        <taxon>Betaproteobacteria</taxon>
        <taxon>Burkholderiales</taxon>
        <taxon>Burkholderiaceae</taxon>
        <taxon>Caballeronia</taxon>
    </lineage>
</organism>
<dbReference type="AlphaFoldDB" id="A0A158KLC9"/>
<evidence type="ECO:0000313" key="1">
    <source>
        <dbReference type="EMBL" id="SAL81785.1"/>
    </source>
</evidence>
<proteinExistence type="predicted"/>
<dbReference type="Proteomes" id="UP000055019">
    <property type="component" value="Unassembled WGS sequence"/>
</dbReference>
<dbReference type="EMBL" id="FCOM02000038">
    <property type="protein sequence ID" value="SAL81785.1"/>
    <property type="molecule type" value="Genomic_DNA"/>
</dbReference>
<evidence type="ECO:0000313" key="2">
    <source>
        <dbReference type="Proteomes" id="UP000055019"/>
    </source>
</evidence>
<gene>
    <name evidence="1" type="ORF">AWB74_06057</name>
</gene>
<keyword evidence="2" id="KW-1185">Reference proteome</keyword>
<protein>
    <submittedName>
        <fullName evidence="1">Uncharacterized protein</fullName>
    </submittedName>
</protein>
<accession>A0A158KLC9</accession>